<reference evidence="2" key="1">
    <citation type="journal article" date="2014" name="Int. J. Syst. Evol. Microbiol.">
        <title>Complete genome sequence of Corynebacterium casei LMG S-19264T (=DSM 44701T), isolated from a smear-ripened cheese.</title>
        <authorList>
            <consortium name="US DOE Joint Genome Institute (JGI-PGF)"/>
            <person name="Walter F."/>
            <person name="Albersmeier A."/>
            <person name="Kalinowski J."/>
            <person name="Ruckert C."/>
        </authorList>
    </citation>
    <scope>NUCLEOTIDE SEQUENCE</scope>
    <source>
        <strain evidence="2">CGMCC 1.15448</strain>
    </source>
</reference>
<sequence length="117" mass="12815">MEQANVSPAAPVPSGFNWKDFLSFKTMITLQIIQIVYVVVAILITIGALVTMFSGHGSSGDLGGYPGPASFLPFNGFFGGLVLLVVGNVAWRMWCELIVVFFRMNKTLNNIEDNTKR</sequence>
<comment type="caution">
    <text evidence="2">The sequence shown here is derived from an EMBL/GenBank/DDBJ whole genome shotgun (WGS) entry which is preliminary data.</text>
</comment>
<dbReference type="Proteomes" id="UP000607559">
    <property type="component" value="Unassembled WGS sequence"/>
</dbReference>
<organism evidence="2 3">
    <name type="scientific">Puia dinghuensis</name>
    <dbReference type="NCBI Taxonomy" id="1792502"/>
    <lineage>
        <taxon>Bacteria</taxon>
        <taxon>Pseudomonadati</taxon>
        <taxon>Bacteroidota</taxon>
        <taxon>Chitinophagia</taxon>
        <taxon>Chitinophagales</taxon>
        <taxon>Chitinophagaceae</taxon>
        <taxon>Puia</taxon>
    </lineage>
</organism>
<keyword evidence="3" id="KW-1185">Reference proteome</keyword>
<proteinExistence type="predicted"/>
<dbReference type="Pfam" id="PF14110">
    <property type="entry name" value="DUF4282"/>
    <property type="match status" value="1"/>
</dbReference>
<feature type="transmembrane region" description="Helical" evidence="1">
    <location>
        <begin position="35"/>
        <end position="54"/>
    </location>
</feature>
<protein>
    <recommendedName>
        <fullName evidence="4">DUF4282 domain-containing protein</fullName>
    </recommendedName>
</protein>
<accession>A0A8J2UDZ9</accession>
<dbReference type="RefSeq" id="WP_188933012.1">
    <property type="nucleotide sequence ID" value="NZ_BMJC01000003.1"/>
</dbReference>
<evidence type="ECO:0000313" key="2">
    <source>
        <dbReference type="EMBL" id="GGB04572.1"/>
    </source>
</evidence>
<dbReference type="EMBL" id="BMJC01000003">
    <property type="protein sequence ID" value="GGB04572.1"/>
    <property type="molecule type" value="Genomic_DNA"/>
</dbReference>
<reference evidence="2" key="2">
    <citation type="submission" date="2020-09" db="EMBL/GenBank/DDBJ databases">
        <authorList>
            <person name="Sun Q."/>
            <person name="Zhou Y."/>
        </authorList>
    </citation>
    <scope>NUCLEOTIDE SEQUENCE</scope>
    <source>
        <strain evidence="2">CGMCC 1.15448</strain>
    </source>
</reference>
<gene>
    <name evidence="2" type="ORF">GCM10011511_29840</name>
</gene>
<evidence type="ECO:0008006" key="4">
    <source>
        <dbReference type="Google" id="ProtNLM"/>
    </source>
</evidence>
<feature type="transmembrane region" description="Helical" evidence="1">
    <location>
        <begin position="74"/>
        <end position="94"/>
    </location>
</feature>
<keyword evidence="1" id="KW-0812">Transmembrane</keyword>
<dbReference type="InterPro" id="IPR025557">
    <property type="entry name" value="DUF4282"/>
</dbReference>
<keyword evidence="1" id="KW-1133">Transmembrane helix</keyword>
<evidence type="ECO:0000256" key="1">
    <source>
        <dbReference type="SAM" id="Phobius"/>
    </source>
</evidence>
<name>A0A8J2UDZ9_9BACT</name>
<evidence type="ECO:0000313" key="3">
    <source>
        <dbReference type="Proteomes" id="UP000607559"/>
    </source>
</evidence>
<keyword evidence="1" id="KW-0472">Membrane</keyword>
<dbReference type="AlphaFoldDB" id="A0A8J2UDZ9"/>